<dbReference type="Pfam" id="PF03472">
    <property type="entry name" value="Autoind_bind"/>
    <property type="match status" value="1"/>
</dbReference>
<dbReference type="PANTHER" id="PTHR44688:SF16">
    <property type="entry name" value="DNA-BINDING TRANSCRIPTIONAL ACTIVATOR DEVR_DOSR"/>
    <property type="match status" value="1"/>
</dbReference>
<dbReference type="SUPFAM" id="SSF46894">
    <property type="entry name" value="C-terminal effector domain of the bipartite response regulators"/>
    <property type="match status" value="1"/>
</dbReference>
<comment type="caution">
    <text evidence="5">The sequence shown here is derived from an EMBL/GenBank/DDBJ whole genome shotgun (WGS) entry which is preliminary data.</text>
</comment>
<feature type="domain" description="HTH luxR-type" evidence="4">
    <location>
        <begin position="173"/>
        <end position="238"/>
    </location>
</feature>
<evidence type="ECO:0000313" key="5">
    <source>
        <dbReference type="EMBL" id="MCQ8105379.1"/>
    </source>
</evidence>
<evidence type="ECO:0000259" key="4">
    <source>
        <dbReference type="PROSITE" id="PS50043"/>
    </source>
</evidence>
<evidence type="ECO:0000256" key="3">
    <source>
        <dbReference type="ARBA" id="ARBA00023163"/>
    </source>
</evidence>
<evidence type="ECO:0000256" key="2">
    <source>
        <dbReference type="ARBA" id="ARBA00023125"/>
    </source>
</evidence>
<dbReference type="Proteomes" id="UP001524499">
    <property type="component" value="Unassembled WGS sequence"/>
</dbReference>
<dbReference type="InterPro" id="IPR036388">
    <property type="entry name" value="WH-like_DNA-bd_sf"/>
</dbReference>
<dbReference type="SMART" id="SM00421">
    <property type="entry name" value="HTH_LUXR"/>
    <property type="match status" value="1"/>
</dbReference>
<dbReference type="PANTHER" id="PTHR44688">
    <property type="entry name" value="DNA-BINDING TRANSCRIPTIONAL ACTIVATOR DEVR_DOSR"/>
    <property type="match status" value="1"/>
</dbReference>
<reference evidence="5 6" key="1">
    <citation type="submission" date="2022-07" db="EMBL/GenBank/DDBJ databases">
        <title>Methylomonas rivi sp. nov., Methylomonas rosea sp. nov., Methylomonas aureus sp. nov. and Methylomonas subterranea sp. nov., four novel methanotrophs isolated from a freshwater creek and the deep terrestrial subsurface.</title>
        <authorList>
            <person name="Abin C."/>
            <person name="Sankaranarayanan K."/>
            <person name="Garner C."/>
            <person name="Sindelar R."/>
            <person name="Kotary K."/>
            <person name="Garner R."/>
            <person name="Barclay S."/>
            <person name="Lawson P."/>
            <person name="Krumholz L."/>
        </authorList>
    </citation>
    <scope>NUCLEOTIDE SEQUENCE [LARGE SCALE GENOMIC DNA]</scope>
    <source>
        <strain evidence="5 6">SURF-2</strain>
    </source>
</reference>
<dbReference type="InterPro" id="IPR000792">
    <property type="entry name" value="Tscrpt_reg_LuxR_C"/>
</dbReference>
<keyword evidence="2" id="KW-0238">DNA-binding</keyword>
<dbReference type="InterPro" id="IPR036693">
    <property type="entry name" value="TF_LuxR_autoind-bd_dom_sf"/>
</dbReference>
<dbReference type="PROSITE" id="PS50043">
    <property type="entry name" value="HTH_LUXR_2"/>
    <property type="match status" value="1"/>
</dbReference>
<dbReference type="Pfam" id="PF00196">
    <property type="entry name" value="GerE"/>
    <property type="match status" value="1"/>
</dbReference>
<dbReference type="InterPro" id="IPR005143">
    <property type="entry name" value="TF_LuxR_autoind-bd_dom"/>
</dbReference>
<gene>
    <name evidence="5" type="ORF">NP590_14785</name>
</gene>
<keyword evidence="6" id="KW-1185">Reference proteome</keyword>
<dbReference type="CDD" id="cd06170">
    <property type="entry name" value="LuxR_C_like"/>
    <property type="match status" value="1"/>
</dbReference>
<dbReference type="PRINTS" id="PR00038">
    <property type="entry name" value="HTHLUXR"/>
</dbReference>
<keyword evidence="3" id="KW-0804">Transcription</keyword>
<protein>
    <submittedName>
        <fullName evidence="5">LuxR family transcriptional regulator</fullName>
    </submittedName>
</protein>
<organism evidence="5 6">
    <name type="scientific">Methylomonas subterranea</name>
    <dbReference type="NCBI Taxonomy" id="2952225"/>
    <lineage>
        <taxon>Bacteria</taxon>
        <taxon>Pseudomonadati</taxon>
        <taxon>Pseudomonadota</taxon>
        <taxon>Gammaproteobacteria</taxon>
        <taxon>Methylococcales</taxon>
        <taxon>Methylococcaceae</taxon>
        <taxon>Methylomonas</taxon>
    </lineage>
</organism>
<dbReference type="Gene3D" id="1.10.10.10">
    <property type="entry name" value="Winged helix-like DNA-binding domain superfamily/Winged helix DNA-binding domain"/>
    <property type="match status" value="1"/>
</dbReference>
<evidence type="ECO:0000256" key="1">
    <source>
        <dbReference type="ARBA" id="ARBA00023015"/>
    </source>
</evidence>
<dbReference type="PROSITE" id="PS00622">
    <property type="entry name" value="HTH_LUXR_1"/>
    <property type="match status" value="1"/>
</dbReference>
<dbReference type="RefSeq" id="WP_256603329.1">
    <property type="nucleotide sequence ID" value="NZ_JANIBJ010000029.1"/>
</dbReference>
<dbReference type="Gene3D" id="3.30.450.80">
    <property type="entry name" value="Transcription factor LuxR-like, autoinducer-binding domain"/>
    <property type="match status" value="1"/>
</dbReference>
<accession>A0ABT1TKV6</accession>
<evidence type="ECO:0000313" key="6">
    <source>
        <dbReference type="Proteomes" id="UP001524499"/>
    </source>
</evidence>
<dbReference type="SUPFAM" id="SSF75516">
    <property type="entry name" value="Pheromone-binding domain of LuxR-like quorum-sensing transcription factors"/>
    <property type="match status" value="1"/>
</dbReference>
<proteinExistence type="predicted"/>
<sequence>MNINEFYVSLEKFSTAQSIEDITELCRLHGQQLGFDAFVYALRIPTHFSNSRLVLLKGYPEPWLEHYFNRAYYEIDPTIAYCAKHVTPVQWHDLPKALSGRSLQMMNEAGEFGLKAGISMPMHSPHGEMGILSFALDGSATRSGEITQHAMPYIQILAGHIHEAVRRVLNLDDFNGETSLSVREQECMKWAADGKTSWEIARLLNLSERTVNFHLNNVTRKLNASNRQHALIKATLLGLIQPHPF</sequence>
<name>A0ABT1TKV6_9GAMM</name>
<dbReference type="EMBL" id="JANIBJ010000029">
    <property type="protein sequence ID" value="MCQ8105379.1"/>
    <property type="molecule type" value="Genomic_DNA"/>
</dbReference>
<dbReference type="InterPro" id="IPR016032">
    <property type="entry name" value="Sig_transdc_resp-reg_C-effctor"/>
</dbReference>
<keyword evidence="1" id="KW-0805">Transcription regulation</keyword>